<dbReference type="HOGENOM" id="CLU_108923_2_0_4"/>
<comment type="similarity">
    <text evidence="1">Belongs to the AHA1 family.</text>
</comment>
<evidence type="ECO:0000256" key="1">
    <source>
        <dbReference type="ARBA" id="ARBA00006817"/>
    </source>
</evidence>
<evidence type="ECO:0000313" key="3">
    <source>
        <dbReference type="EMBL" id="BAG46724.1"/>
    </source>
</evidence>
<keyword evidence="4" id="KW-1185">Reference proteome</keyword>
<dbReference type="SUPFAM" id="SSF55961">
    <property type="entry name" value="Bet v1-like"/>
    <property type="match status" value="1"/>
</dbReference>
<dbReference type="InterPro" id="IPR023393">
    <property type="entry name" value="START-like_dom_sf"/>
</dbReference>
<dbReference type="KEGG" id="bmj:BMULJ_04877"/>
<dbReference type="AlphaFoldDB" id="A0A0H3KWF9"/>
<reference evidence="3 4" key="1">
    <citation type="submission" date="2007-04" db="EMBL/GenBank/DDBJ databases">
        <title>Complete genome sequence of Burkholderia multivorans ATCC 17616.</title>
        <authorList>
            <person name="Ohtsubo Y."/>
            <person name="Yamashita A."/>
            <person name="Kurokawa K."/>
            <person name="Takami H."/>
            <person name="Yuhara S."/>
            <person name="Nishiyama E."/>
            <person name="Endo R."/>
            <person name="Miyazaki R."/>
            <person name="Ono A."/>
            <person name="Yano K."/>
            <person name="Ito M."/>
            <person name="Sota M."/>
            <person name="Yuji N."/>
            <person name="Hattori M."/>
            <person name="Tsuda M."/>
        </authorList>
    </citation>
    <scope>NUCLEOTIDE SEQUENCE [LARGE SCALE GENOMIC DNA]</scope>
    <source>
        <strain evidence="4">ATCC 17616 / 249</strain>
    </source>
</reference>
<accession>A0A0H3KWF9</accession>
<dbReference type="EMBL" id="AP009386">
    <property type="protein sequence ID" value="BAG46724.1"/>
    <property type="molecule type" value="Genomic_DNA"/>
</dbReference>
<organism evidence="3 4">
    <name type="scientific">Burkholderia multivorans (strain ATCC 17616 / 249)</name>
    <dbReference type="NCBI Taxonomy" id="395019"/>
    <lineage>
        <taxon>Bacteria</taxon>
        <taxon>Pseudomonadati</taxon>
        <taxon>Pseudomonadota</taxon>
        <taxon>Betaproteobacteria</taxon>
        <taxon>Burkholderiales</taxon>
        <taxon>Burkholderiaceae</taxon>
        <taxon>Burkholderia</taxon>
        <taxon>Burkholderia cepacia complex</taxon>
    </lineage>
</organism>
<dbReference type="eggNOG" id="COG3832">
    <property type="taxonomic scope" value="Bacteria"/>
</dbReference>
<dbReference type="Proteomes" id="UP000008815">
    <property type="component" value="Chromosome 2"/>
</dbReference>
<evidence type="ECO:0000259" key="2">
    <source>
        <dbReference type="Pfam" id="PF08327"/>
    </source>
</evidence>
<proteinExistence type="inferred from homology"/>
<dbReference type="RefSeq" id="WP_012216525.1">
    <property type="nucleotide sequence ID" value="NC_010086.1"/>
</dbReference>
<dbReference type="CDD" id="cd08898">
    <property type="entry name" value="SRPBCC_CalC_Aha1-like_5"/>
    <property type="match status" value="1"/>
</dbReference>
<protein>
    <recommendedName>
        <fullName evidence="2">Activator of Hsp90 ATPase homologue 1/2-like C-terminal domain-containing protein</fullName>
    </recommendedName>
</protein>
<dbReference type="STRING" id="395019.BMULJ_04877"/>
<sequence length="164" mass="18312">MTQSPDRIEKQVQLAAPLERVWEAVSNAGEFGTWFGVAFDGPFVAGQTLFGRISPTRVDDDVAKAQEPYAGSVFEFVVDRIEPKRLFSFRWHPFAVDPAFDYASEPMTLVTFTLAEQAGGTLLTVVESGFDAIAAARREKAYEMNDEGWAMQMKLMEKYLARSA</sequence>
<evidence type="ECO:0000313" key="4">
    <source>
        <dbReference type="Proteomes" id="UP000008815"/>
    </source>
</evidence>
<feature type="domain" description="Activator of Hsp90 ATPase homologue 1/2-like C-terminal" evidence="2">
    <location>
        <begin position="16"/>
        <end position="160"/>
    </location>
</feature>
<dbReference type="Gene3D" id="3.30.530.20">
    <property type="match status" value="1"/>
</dbReference>
<dbReference type="KEGG" id="bmu:Bmul_3639"/>
<dbReference type="Pfam" id="PF08327">
    <property type="entry name" value="AHSA1"/>
    <property type="match status" value="1"/>
</dbReference>
<name>A0A0H3KWF9_BURM1</name>
<dbReference type="InterPro" id="IPR013538">
    <property type="entry name" value="ASHA1/2-like_C"/>
</dbReference>
<gene>
    <name evidence="3" type="ordered locus">BMULJ_04877</name>
</gene>